<evidence type="ECO:0000256" key="8">
    <source>
        <dbReference type="SAM" id="MobiDB-lite"/>
    </source>
</evidence>
<dbReference type="OrthoDB" id="5946219at2759"/>
<dbReference type="GO" id="GO:0070411">
    <property type="term" value="F:I-SMAD binding"/>
    <property type="evidence" value="ECO:0007669"/>
    <property type="project" value="TreeGrafter"/>
</dbReference>
<reference evidence="10 11" key="1">
    <citation type="submission" date="2020-02" db="EMBL/GenBank/DDBJ databases">
        <authorList>
            <person name="Ferguson B K."/>
        </authorList>
    </citation>
    <scope>NUCLEOTIDE SEQUENCE [LARGE SCALE GENOMIC DNA]</scope>
</reference>
<comment type="subcellular location">
    <subcellularLocation>
        <location evidence="1">Nucleus</location>
    </subcellularLocation>
</comment>
<dbReference type="CDD" id="cd10489">
    <property type="entry name" value="MH1_SMAD_6_7"/>
    <property type="match status" value="1"/>
</dbReference>
<feature type="compositionally biased region" description="Polar residues" evidence="8">
    <location>
        <begin position="771"/>
        <end position="782"/>
    </location>
</feature>
<dbReference type="InterPro" id="IPR003619">
    <property type="entry name" value="MAD_homology1_Dwarfin-type"/>
</dbReference>
<evidence type="ECO:0000256" key="4">
    <source>
        <dbReference type="ARBA" id="ARBA00022833"/>
    </source>
</evidence>
<dbReference type="GO" id="GO:0071144">
    <property type="term" value="C:heteromeric SMAD protein complex"/>
    <property type="evidence" value="ECO:0007669"/>
    <property type="project" value="TreeGrafter"/>
</dbReference>
<dbReference type="GO" id="GO:0009653">
    <property type="term" value="P:anatomical structure morphogenesis"/>
    <property type="evidence" value="ECO:0007669"/>
    <property type="project" value="TreeGrafter"/>
</dbReference>
<dbReference type="GO" id="GO:0051239">
    <property type="term" value="P:regulation of multicellular organismal process"/>
    <property type="evidence" value="ECO:0007669"/>
    <property type="project" value="UniProtKB-ARBA"/>
</dbReference>
<dbReference type="GO" id="GO:0050793">
    <property type="term" value="P:regulation of developmental process"/>
    <property type="evidence" value="ECO:0007669"/>
    <property type="project" value="UniProtKB-ARBA"/>
</dbReference>
<evidence type="ECO:0000313" key="11">
    <source>
        <dbReference type="Proteomes" id="UP000479000"/>
    </source>
</evidence>
<evidence type="ECO:0000256" key="2">
    <source>
        <dbReference type="ARBA" id="ARBA00005545"/>
    </source>
</evidence>
<feature type="region of interest" description="Disordered" evidence="8">
    <location>
        <begin position="726"/>
        <end position="782"/>
    </location>
</feature>
<dbReference type="SUPFAM" id="SSF49879">
    <property type="entry name" value="SMAD/FHA domain"/>
    <property type="match status" value="1"/>
</dbReference>
<gene>
    <name evidence="10" type="ORF">NTEN_LOCUS19191</name>
</gene>
<keyword evidence="5" id="KW-0805">Transcription regulation</keyword>
<name>A0A6H5HA51_9HEMI</name>
<evidence type="ECO:0000256" key="7">
    <source>
        <dbReference type="ARBA" id="ARBA00023242"/>
    </source>
</evidence>
<feature type="domain" description="MH1" evidence="9">
    <location>
        <begin position="10"/>
        <end position="126"/>
    </location>
</feature>
<dbReference type="InterPro" id="IPR017855">
    <property type="entry name" value="SMAD-like_dom_sf"/>
</dbReference>
<evidence type="ECO:0000256" key="6">
    <source>
        <dbReference type="ARBA" id="ARBA00023163"/>
    </source>
</evidence>
<dbReference type="EMBL" id="CADCXU010028212">
    <property type="protein sequence ID" value="CAB0014784.1"/>
    <property type="molecule type" value="Genomic_DNA"/>
</dbReference>
<dbReference type="PANTHER" id="PTHR13703">
    <property type="entry name" value="SMAD"/>
    <property type="match status" value="1"/>
</dbReference>
<dbReference type="PROSITE" id="PS51075">
    <property type="entry name" value="MH1"/>
    <property type="match status" value="1"/>
</dbReference>
<comment type="similarity">
    <text evidence="2">Belongs to the dwarfin/SMAD family.</text>
</comment>
<organism evidence="10 11">
    <name type="scientific">Nesidiocoris tenuis</name>
    <dbReference type="NCBI Taxonomy" id="355587"/>
    <lineage>
        <taxon>Eukaryota</taxon>
        <taxon>Metazoa</taxon>
        <taxon>Ecdysozoa</taxon>
        <taxon>Arthropoda</taxon>
        <taxon>Hexapoda</taxon>
        <taxon>Insecta</taxon>
        <taxon>Pterygota</taxon>
        <taxon>Neoptera</taxon>
        <taxon>Paraneoptera</taxon>
        <taxon>Hemiptera</taxon>
        <taxon>Heteroptera</taxon>
        <taxon>Panheteroptera</taxon>
        <taxon>Cimicomorpha</taxon>
        <taxon>Miridae</taxon>
        <taxon>Dicyphina</taxon>
        <taxon>Nesidiocoris</taxon>
    </lineage>
</organism>
<dbReference type="Proteomes" id="UP000479000">
    <property type="component" value="Unassembled WGS sequence"/>
</dbReference>
<dbReference type="GO" id="GO:0009791">
    <property type="term" value="P:post-embryonic development"/>
    <property type="evidence" value="ECO:0007669"/>
    <property type="project" value="UniProtKB-ARBA"/>
</dbReference>
<sequence>MLMFRRRRAGLYKRLVRARLASGDSAGESDQPREPALRRLFKRLDDERLEMLVTAVEARDGSPGCLLIDDPTSSDEPAHLLTCQLFRWANLDAASELKRLPECKSADSSVCCNPYHWSRMCSTEGDIVGQLSRTIFFSLFPTNYSSHDVTVPLSEPIGSFTSRLCKSLRLGDRQVHQGPPGKGIGIGRLSDHRGRPLGFILEWKRAAEILGTRRILRQDTRGRERLEGREQESCWGSYSIYTHEPGVLPRSPQTLHFLLRMHDRPGKDYCCQQTRDRAPSESSQLELRGSLSTNGEAEFTRTIEHDRDGYAVERESDIVEIKRQNERAIRDGEVMEREGKYWTGGATGGRVGRRSRGAPLDHTGGLVELYIPIGSYPFVDLAIQREIINFKETSIFASVLFTLGMDSQNVCHNLFARRGCASSHVDAGHEFNLYYAMTFSLNAFKTKLKMTVFPIPFGLEELGQRRYSQVQSSRIRGRQIHRTRTVPGGSGIQAPSPLQGNSRPCSVQVQMSKVCLGDACGARILCAFWNRCTNHWCKVAYWELSTRVGPQYPVECEAINVFWNLLESDGLCLATLAKHQTESSSDVRRNRDKIGKAVRMTASGRTTVPSARCSSIRRPWKIRTAAKRTECHPATASTSTRKLRVEDRCPLRSLISGPSIRSVCASVSPKAGDPRILGGKSPRVQRGWKSSCRPSGDSSLRRQNGNRYFDQLSMTQVHVYRASHRWPHAGATDGTAQTSRLAGTGPRRRANPLPEVPSPDPRPASRPPPQARTNKPQVSRFG</sequence>
<dbReference type="InterPro" id="IPR001132">
    <property type="entry name" value="SMAD_dom_Dwarfin-type"/>
</dbReference>
<dbReference type="GO" id="GO:0060395">
    <property type="term" value="P:SMAD protein signal transduction"/>
    <property type="evidence" value="ECO:0007669"/>
    <property type="project" value="TreeGrafter"/>
</dbReference>
<dbReference type="GO" id="GO:0030154">
    <property type="term" value="P:cell differentiation"/>
    <property type="evidence" value="ECO:0007669"/>
    <property type="project" value="TreeGrafter"/>
</dbReference>
<feature type="compositionally biased region" description="Polar residues" evidence="8">
    <location>
        <begin position="692"/>
        <end position="703"/>
    </location>
</feature>
<dbReference type="InterPro" id="IPR036578">
    <property type="entry name" value="SMAD_MH1_sf"/>
</dbReference>
<protein>
    <recommendedName>
        <fullName evidence="9">MH1 domain-containing protein</fullName>
    </recommendedName>
</protein>
<evidence type="ECO:0000256" key="5">
    <source>
        <dbReference type="ARBA" id="ARBA00023015"/>
    </source>
</evidence>
<proteinExistence type="inferred from homology"/>
<dbReference type="Pfam" id="PF03165">
    <property type="entry name" value="MH1"/>
    <property type="match status" value="1"/>
</dbReference>
<dbReference type="SMART" id="SM00523">
    <property type="entry name" value="DWA"/>
    <property type="match status" value="1"/>
</dbReference>
<evidence type="ECO:0000259" key="9">
    <source>
        <dbReference type="PROSITE" id="PS51075"/>
    </source>
</evidence>
<dbReference type="GO" id="GO:0046872">
    <property type="term" value="F:metal ion binding"/>
    <property type="evidence" value="ECO:0007669"/>
    <property type="project" value="UniProtKB-KW"/>
</dbReference>
<feature type="region of interest" description="Disordered" evidence="8">
    <location>
        <begin position="666"/>
        <end position="703"/>
    </location>
</feature>
<dbReference type="InterPro" id="IPR008984">
    <property type="entry name" value="SMAD_FHA_dom_sf"/>
</dbReference>
<keyword evidence="3" id="KW-0479">Metal-binding</keyword>
<dbReference type="PANTHER" id="PTHR13703:SF54">
    <property type="entry name" value="MOTHERS AGAINST DECAPENTAPLEGIC HOMOLOG"/>
    <property type="match status" value="1"/>
</dbReference>
<dbReference type="AlphaFoldDB" id="A0A6H5HA51"/>
<evidence type="ECO:0000313" key="10">
    <source>
        <dbReference type="EMBL" id="CAB0014784.1"/>
    </source>
</evidence>
<keyword evidence="6" id="KW-0804">Transcription</keyword>
<evidence type="ECO:0000256" key="3">
    <source>
        <dbReference type="ARBA" id="ARBA00022723"/>
    </source>
</evidence>
<keyword evidence="11" id="KW-1185">Reference proteome</keyword>
<dbReference type="GO" id="GO:0006357">
    <property type="term" value="P:regulation of transcription by RNA polymerase II"/>
    <property type="evidence" value="ECO:0007669"/>
    <property type="project" value="TreeGrafter"/>
</dbReference>
<keyword evidence="4" id="KW-0862">Zinc</keyword>
<dbReference type="SUPFAM" id="SSF56366">
    <property type="entry name" value="SMAD MH1 domain"/>
    <property type="match status" value="1"/>
</dbReference>
<dbReference type="InterPro" id="IPR013790">
    <property type="entry name" value="Dwarfin"/>
</dbReference>
<keyword evidence="7" id="KW-0539">Nucleus</keyword>
<dbReference type="InterPro" id="IPR013019">
    <property type="entry name" value="MAD_homology_MH1"/>
</dbReference>
<feature type="compositionally biased region" description="Pro residues" evidence="8">
    <location>
        <begin position="754"/>
        <end position="770"/>
    </location>
</feature>
<accession>A0A6H5HA51</accession>
<dbReference type="Gene3D" id="2.60.200.10">
    <property type="match status" value="1"/>
</dbReference>
<dbReference type="Gene3D" id="3.90.520.10">
    <property type="entry name" value="SMAD MH1 domain"/>
    <property type="match status" value="1"/>
</dbReference>
<dbReference type="GO" id="GO:0140416">
    <property type="term" value="F:transcription regulator inhibitor activity"/>
    <property type="evidence" value="ECO:0007669"/>
    <property type="project" value="TreeGrafter"/>
</dbReference>
<evidence type="ECO:0000256" key="1">
    <source>
        <dbReference type="ARBA" id="ARBA00004123"/>
    </source>
</evidence>
<dbReference type="Pfam" id="PF03166">
    <property type="entry name" value="MH2"/>
    <property type="match status" value="1"/>
</dbReference>